<keyword evidence="2 4" id="KW-0863">Zinc-finger</keyword>
<dbReference type="SMART" id="SM00184">
    <property type="entry name" value="RING"/>
    <property type="match status" value="1"/>
</dbReference>
<dbReference type="GO" id="GO:0008270">
    <property type="term" value="F:zinc ion binding"/>
    <property type="evidence" value="ECO:0007669"/>
    <property type="project" value="UniProtKB-KW"/>
</dbReference>
<reference evidence="7 8" key="1">
    <citation type="journal article" date="2018" name="Mol. Biol. Evol.">
        <title>Broad Genomic Sampling Reveals a Smut Pathogenic Ancestry of the Fungal Clade Ustilaginomycotina.</title>
        <authorList>
            <person name="Kijpornyongpan T."/>
            <person name="Mondo S.J."/>
            <person name="Barry K."/>
            <person name="Sandor L."/>
            <person name="Lee J."/>
            <person name="Lipzen A."/>
            <person name="Pangilinan J."/>
            <person name="LaButti K."/>
            <person name="Hainaut M."/>
            <person name="Henrissat B."/>
            <person name="Grigoriev I.V."/>
            <person name="Spatafora J.W."/>
            <person name="Aime M.C."/>
        </authorList>
    </citation>
    <scope>NUCLEOTIDE SEQUENCE [LARGE SCALE GENOMIC DNA]</scope>
    <source>
        <strain evidence="7 8">MCA 4718</strain>
    </source>
</reference>
<proteinExistence type="predicted"/>
<dbReference type="GO" id="GO:0004842">
    <property type="term" value="F:ubiquitin-protein transferase activity"/>
    <property type="evidence" value="ECO:0007669"/>
    <property type="project" value="TreeGrafter"/>
</dbReference>
<dbReference type="PROSITE" id="PS00518">
    <property type="entry name" value="ZF_RING_1"/>
    <property type="match status" value="1"/>
</dbReference>
<keyword evidence="3" id="KW-0862">Zinc</keyword>
<gene>
    <name evidence="7" type="ORF">BCV69DRAFT_108150</name>
</gene>
<evidence type="ECO:0000313" key="8">
    <source>
        <dbReference type="Proteomes" id="UP000245942"/>
    </source>
</evidence>
<dbReference type="GeneID" id="37010797"/>
<dbReference type="EMBL" id="KZ819322">
    <property type="protein sequence ID" value="PWN23109.1"/>
    <property type="molecule type" value="Genomic_DNA"/>
</dbReference>
<dbReference type="GO" id="GO:0016567">
    <property type="term" value="P:protein ubiquitination"/>
    <property type="evidence" value="ECO:0007669"/>
    <property type="project" value="TreeGrafter"/>
</dbReference>
<dbReference type="AlphaFoldDB" id="A0A316UD33"/>
<keyword evidence="1" id="KW-0479">Metal-binding</keyword>
<evidence type="ECO:0000313" key="7">
    <source>
        <dbReference type="EMBL" id="PWN23109.1"/>
    </source>
</evidence>
<name>A0A316UD33_9BASI</name>
<evidence type="ECO:0000256" key="4">
    <source>
        <dbReference type="PROSITE-ProRule" id="PRU00175"/>
    </source>
</evidence>
<dbReference type="PANTHER" id="PTHR16079">
    <property type="entry name" value="UBIQUITIN LIGASE PROTEIN CHFR"/>
    <property type="match status" value="1"/>
</dbReference>
<organism evidence="7 8">
    <name type="scientific">Pseudomicrostroma glucosiphilum</name>
    <dbReference type="NCBI Taxonomy" id="1684307"/>
    <lineage>
        <taxon>Eukaryota</taxon>
        <taxon>Fungi</taxon>
        <taxon>Dikarya</taxon>
        <taxon>Basidiomycota</taxon>
        <taxon>Ustilaginomycotina</taxon>
        <taxon>Exobasidiomycetes</taxon>
        <taxon>Microstromatales</taxon>
        <taxon>Microstromatales incertae sedis</taxon>
        <taxon>Pseudomicrostroma</taxon>
    </lineage>
</organism>
<dbReference type="Pfam" id="PF00097">
    <property type="entry name" value="zf-C3HC4"/>
    <property type="match status" value="1"/>
</dbReference>
<dbReference type="RefSeq" id="XP_025350269.1">
    <property type="nucleotide sequence ID" value="XM_025489063.1"/>
</dbReference>
<evidence type="ECO:0000256" key="3">
    <source>
        <dbReference type="ARBA" id="ARBA00022833"/>
    </source>
</evidence>
<evidence type="ECO:0000256" key="2">
    <source>
        <dbReference type="ARBA" id="ARBA00022771"/>
    </source>
</evidence>
<feature type="region of interest" description="Disordered" evidence="5">
    <location>
        <begin position="339"/>
        <end position="387"/>
    </location>
</feature>
<feature type="domain" description="RING-type" evidence="6">
    <location>
        <begin position="47"/>
        <end position="85"/>
    </location>
</feature>
<sequence length="514" mass="55937">MAEPPAKRLDHKMEPDIMGSKGVEAIANHGRNPPCLDIEAVKVELVCNICLDVPSHVATVLPCLHSFCWCCIEEWFKKHRKCPRCAQSASSAKPNAALNNLVQALVEADPTLAKPEELIAQEAEKLSKYKAQKLGTAVLYPYTGYGTEDDDNDSDIEPDDFRHYWPCPCCSPGNRSGYVCANPIPVPAGAVGLAGGPLRGGEWPSIDEAEDFLPFDKVLAHAACEACGSWVPSNGVPEAQCAGCEAFNCSPYDSEGLCPAEDVHTKVDSHFTVSDPVLAAALRTGGFTPTESGRIQKYMQDNNISVQDIVTAACVQARELVASKDFQMDELQTEEAVKDVAGEPQAQAEPRAETQDQEAPQAQAEAEPQAQAEAEPQAQAEAEPQAEAPAAAYKAEAVLCLIMAMHSRECRSPLCHTLDIDRAVVLLNAYFCLGCARHAAARLVAWWWRDIRENQRDKIPETILNLPDCPHGEKCTNQWDDDAHARAFNHFCKEKTLDQPQDANVPAAGEPEQA</sequence>
<accession>A0A316UD33</accession>
<dbReference type="PROSITE" id="PS50089">
    <property type="entry name" value="ZF_RING_2"/>
    <property type="match status" value="1"/>
</dbReference>
<evidence type="ECO:0000256" key="5">
    <source>
        <dbReference type="SAM" id="MobiDB-lite"/>
    </source>
</evidence>
<protein>
    <recommendedName>
        <fullName evidence="6">RING-type domain-containing protein</fullName>
    </recommendedName>
</protein>
<evidence type="ECO:0000259" key="6">
    <source>
        <dbReference type="PROSITE" id="PS50089"/>
    </source>
</evidence>
<dbReference type="Proteomes" id="UP000245942">
    <property type="component" value="Unassembled WGS sequence"/>
</dbReference>
<dbReference type="InterPro" id="IPR017907">
    <property type="entry name" value="Znf_RING_CS"/>
</dbReference>
<dbReference type="InterPro" id="IPR001841">
    <property type="entry name" value="Znf_RING"/>
</dbReference>
<dbReference type="InterPro" id="IPR052256">
    <property type="entry name" value="E3_ubiquitin-ligase_CHFR"/>
</dbReference>
<dbReference type="InterPro" id="IPR013083">
    <property type="entry name" value="Znf_RING/FYVE/PHD"/>
</dbReference>
<keyword evidence="8" id="KW-1185">Reference proteome</keyword>
<feature type="compositionally biased region" description="Low complexity" evidence="5">
    <location>
        <begin position="357"/>
        <end position="387"/>
    </location>
</feature>
<dbReference type="STRING" id="1684307.A0A316UD33"/>
<evidence type="ECO:0000256" key="1">
    <source>
        <dbReference type="ARBA" id="ARBA00022723"/>
    </source>
</evidence>
<dbReference type="PANTHER" id="PTHR16079:SF4">
    <property type="entry name" value="E3 UBIQUITIN-PROTEIN LIGASE CHFR"/>
    <property type="match status" value="1"/>
</dbReference>
<dbReference type="GO" id="GO:0005634">
    <property type="term" value="C:nucleus"/>
    <property type="evidence" value="ECO:0007669"/>
    <property type="project" value="TreeGrafter"/>
</dbReference>
<dbReference type="Gene3D" id="3.30.40.10">
    <property type="entry name" value="Zinc/RING finger domain, C3HC4 (zinc finger)"/>
    <property type="match status" value="1"/>
</dbReference>
<dbReference type="SUPFAM" id="SSF57850">
    <property type="entry name" value="RING/U-box"/>
    <property type="match status" value="1"/>
</dbReference>
<dbReference type="OrthoDB" id="1305878at2759"/>
<dbReference type="GO" id="GO:0006511">
    <property type="term" value="P:ubiquitin-dependent protein catabolic process"/>
    <property type="evidence" value="ECO:0007669"/>
    <property type="project" value="TreeGrafter"/>
</dbReference>
<dbReference type="InterPro" id="IPR018957">
    <property type="entry name" value="Znf_C3HC4_RING-type"/>
</dbReference>